<keyword evidence="1" id="KW-0812">Transmembrane</keyword>
<dbReference type="OrthoDB" id="5835829at2759"/>
<accession>A0A9N7MZ08</accession>
<dbReference type="AlphaFoldDB" id="A0A9N7MZ08"/>
<feature type="transmembrane region" description="Helical" evidence="1">
    <location>
        <begin position="83"/>
        <end position="103"/>
    </location>
</feature>
<comment type="caution">
    <text evidence="2">The sequence shown here is derived from an EMBL/GenBank/DDBJ whole genome shotgun (WGS) entry which is preliminary data.</text>
</comment>
<dbReference type="EMBL" id="CACSLK010017620">
    <property type="protein sequence ID" value="CAA0818821.1"/>
    <property type="molecule type" value="Genomic_DNA"/>
</dbReference>
<proteinExistence type="predicted"/>
<keyword evidence="1" id="KW-0472">Membrane</keyword>
<gene>
    <name evidence="2" type="ORF">SHERM_17712</name>
</gene>
<sequence>MNLYKSRKSTAHAYSFIRGARLEKLGDEFRSYGVGIRDEQPRRQVGFNRKRDREFAPSRDDEFRNPSCNNLDPSFNSVKTDQLFFIFSVFFLPYFTVIVWLIYAEQRMNMVFMVENMGLALPLDDGFMATVEQEKWVMELMDSMAGRGPHRLLPVFLLLH</sequence>
<evidence type="ECO:0000256" key="1">
    <source>
        <dbReference type="SAM" id="Phobius"/>
    </source>
</evidence>
<name>A0A9N7MZ08_STRHE</name>
<evidence type="ECO:0000313" key="3">
    <source>
        <dbReference type="Proteomes" id="UP001153555"/>
    </source>
</evidence>
<keyword evidence="1" id="KW-1133">Transmembrane helix</keyword>
<organism evidence="2 3">
    <name type="scientific">Striga hermonthica</name>
    <name type="common">Purple witchweed</name>
    <name type="synonym">Buchnera hermonthica</name>
    <dbReference type="NCBI Taxonomy" id="68872"/>
    <lineage>
        <taxon>Eukaryota</taxon>
        <taxon>Viridiplantae</taxon>
        <taxon>Streptophyta</taxon>
        <taxon>Embryophyta</taxon>
        <taxon>Tracheophyta</taxon>
        <taxon>Spermatophyta</taxon>
        <taxon>Magnoliopsida</taxon>
        <taxon>eudicotyledons</taxon>
        <taxon>Gunneridae</taxon>
        <taxon>Pentapetalae</taxon>
        <taxon>asterids</taxon>
        <taxon>lamiids</taxon>
        <taxon>Lamiales</taxon>
        <taxon>Orobanchaceae</taxon>
        <taxon>Buchnereae</taxon>
        <taxon>Striga</taxon>
    </lineage>
</organism>
<reference evidence="2" key="1">
    <citation type="submission" date="2019-12" db="EMBL/GenBank/DDBJ databases">
        <authorList>
            <person name="Scholes J."/>
        </authorList>
    </citation>
    <scope>NUCLEOTIDE SEQUENCE</scope>
</reference>
<evidence type="ECO:0000313" key="2">
    <source>
        <dbReference type="EMBL" id="CAA0818821.1"/>
    </source>
</evidence>
<dbReference type="Proteomes" id="UP001153555">
    <property type="component" value="Unassembled WGS sequence"/>
</dbReference>
<keyword evidence="3" id="KW-1185">Reference proteome</keyword>
<protein>
    <submittedName>
        <fullName evidence="2">Uncharacterized protein</fullName>
    </submittedName>
</protein>